<proteinExistence type="predicted"/>
<comment type="caution">
    <text evidence="2">The sequence shown here is derived from an EMBL/GenBank/DDBJ whole genome shotgun (WGS) entry which is preliminary data.</text>
</comment>
<feature type="domain" description="BLUF" evidence="1">
    <location>
        <begin position="1"/>
        <end position="91"/>
    </location>
</feature>
<name>A0ABS0XL61_9SPHN</name>
<dbReference type="InterPro" id="IPR036046">
    <property type="entry name" value="Acylphosphatase-like_dom_sf"/>
</dbReference>
<keyword evidence="3" id="KW-1185">Reference proteome</keyword>
<dbReference type="Proteomes" id="UP000640426">
    <property type="component" value="Unassembled WGS sequence"/>
</dbReference>
<dbReference type="Pfam" id="PF04940">
    <property type="entry name" value="BLUF"/>
    <property type="match status" value="1"/>
</dbReference>
<reference evidence="3" key="1">
    <citation type="submission" date="2020-12" db="EMBL/GenBank/DDBJ databases">
        <title>Hymenobacter sp.</title>
        <authorList>
            <person name="Kim M.K."/>
        </authorList>
    </citation>
    <scope>NUCLEOTIDE SEQUENCE [LARGE SCALE GENOMIC DNA]</scope>
    <source>
        <strain evidence="3">BT553</strain>
    </source>
</reference>
<dbReference type="SUPFAM" id="SSF54975">
    <property type="entry name" value="Acylphosphatase/BLUF domain-like"/>
    <property type="match status" value="1"/>
</dbReference>
<accession>A0ABS0XL61</accession>
<evidence type="ECO:0000259" key="1">
    <source>
        <dbReference type="PROSITE" id="PS50925"/>
    </source>
</evidence>
<protein>
    <submittedName>
        <fullName evidence="2">BLUF domain-containing protein</fullName>
    </submittedName>
</protein>
<dbReference type="EMBL" id="JAELXS010000001">
    <property type="protein sequence ID" value="MBJ6120769.1"/>
    <property type="molecule type" value="Genomic_DNA"/>
</dbReference>
<gene>
    <name evidence="2" type="ORF">JAO74_03070</name>
</gene>
<dbReference type="PROSITE" id="PS50925">
    <property type="entry name" value="BLUF"/>
    <property type="match status" value="1"/>
</dbReference>
<dbReference type="InterPro" id="IPR007024">
    <property type="entry name" value="BLUF_domain"/>
</dbReference>
<dbReference type="Gene3D" id="3.30.70.100">
    <property type="match status" value="1"/>
</dbReference>
<evidence type="ECO:0000313" key="3">
    <source>
        <dbReference type="Proteomes" id="UP000640426"/>
    </source>
</evidence>
<dbReference type="RefSeq" id="WP_199034852.1">
    <property type="nucleotide sequence ID" value="NZ_JAELXS010000001.1"/>
</dbReference>
<organism evidence="2 3">
    <name type="scientific">Sphingomonas mollis</name>
    <dbReference type="NCBI Taxonomy" id="2795726"/>
    <lineage>
        <taxon>Bacteria</taxon>
        <taxon>Pseudomonadati</taxon>
        <taxon>Pseudomonadota</taxon>
        <taxon>Alphaproteobacteria</taxon>
        <taxon>Sphingomonadales</taxon>
        <taxon>Sphingomonadaceae</taxon>
        <taxon>Sphingomonas</taxon>
    </lineage>
</organism>
<dbReference type="SMART" id="SM01034">
    <property type="entry name" value="BLUF"/>
    <property type="match status" value="1"/>
</dbReference>
<sequence length="130" mass="14472">MRQIVYISTLHRDAVVDIDDLMAVSQRNNTRQHVTGLLFFDGKRFLQALEGEEAAVETTLARIRDDARHRAIVILSDRTVAAREFGPWAMAYRASGGDEGEIARIEALVANATPAVRATFEGFARMRRAA</sequence>
<evidence type="ECO:0000313" key="2">
    <source>
        <dbReference type="EMBL" id="MBJ6120769.1"/>
    </source>
</evidence>